<accession>A0AAV5LFE6</accession>
<name>A0AAV5LFE6_9ROSI</name>
<dbReference type="PANTHER" id="PTHR31265:SF3">
    <property type="entry name" value="OS02G0205200 PROTEIN"/>
    <property type="match status" value="1"/>
</dbReference>
<protein>
    <recommendedName>
        <fullName evidence="6">DUF642 domain-containing protein</fullName>
    </recommendedName>
</protein>
<dbReference type="InterPro" id="IPR052437">
    <property type="entry name" value="Pectin_Meth_Modulator"/>
</dbReference>
<gene>
    <name evidence="7" type="ORF">SLEP1_g43867</name>
</gene>
<evidence type="ECO:0000256" key="4">
    <source>
        <dbReference type="ARBA" id="ARBA00022729"/>
    </source>
</evidence>
<evidence type="ECO:0000259" key="6">
    <source>
        <dbReference type="Pfam" id="PF04862"/>
    </source>
</evidence>
<dbReference type="Pfam" id="PF04862">
    <property type="entry name" value="DUF642"/>
    <property type="match status" value="1"/>
</dbReference>
<keyword evidence="4" id="KW-0732">Signal</keyword>
<evidence type="ECO:0000256" key="3">
    <source>
        <dbReference type="ARBA" id="ARBA00022525"/>
    </source>
</evidence>
<dbReference type="EMBL" id="BPVZ01000112">
    <property type="protein sequence ID" value="GKV35619.1"/>
    <property type="molecule type" value="Genomic_DNA"/>
</dbReference>
<dbReference type="Proteomes" id="UP001054252">
    <property type="component" value="Unassembled WGS sequence"/>
</dbReference>
<reference evidence="7 8" key="1">
    <citation type="journal article" date="2021" name="Commun. Biol.">
        <title>The genome of Shorea leprosula (Dipterocarpaceae) highlights the ecological relevance of drought in aseasonal tropical rainforests.</title>
        <authorList>
            <person name="Ng K.K.S."/>
            <person name="Kobayashi M.J."/>
            <person name="Fawcett J.A."/>
            <person name="Hatakeyama M."/>
            <person name="Paape T."/>
            <person name="Ng C.H."/>
            <person name="Ang C.C."/>
            <person name="Tnah L.H."/>
            <person name="Lee C.T."/>
            <person name="Nishiyama T."/>
            <person name="Sese J."/>
            <person name="O'Brien M.J."/>
            <person name="Copetti D."/>
            <person name="Mohd Noor M.I."/>
            <person name="Ong R.C."/>
            <person name="Putra M."/>
            <person name="Sireger I.Z."/>
            <person name="Indrioko S."/>
            <person name="Kosugi Y."/>
            <person name="Izuno A."/>
            <person name="Isagi Y."/>
            <person name="Lee S.L."/>
            <person name="Shimizu K.K."/>
        </authorList>
    </citation>
    <scope>NUCLEOTIDE SEQUENCE [LARGE SCALE GENOMIC DNA]</scope>
    <source>
        <strain evidence="7">214</strain>
    </source>
</reference>
<feature type="domain" description="DUF642" evidence="6">
    <location>
        <begin position="9"/>
        <end position="97"/>
    </location>
</feature>
<evidence type="ECO:0000256" key="2">
    <source>
        <dbReference type="ARBA" id="ARBA00004613"/>
    </source>
</evidence>
<comment type="caution">
    <text evidence="7">The sequence shown here is derived from an EMBL/GenBank/DDBJ whole genome shotgun (WGS) entry which is preliminary data.</text>
</comment>
<dbReference type="InterPro" id="IPR006946">
    <property type="entry name" value="DGR2-like_dom"/>
</dbReference>
<sequence>MLDMLYKCLLPNGNFEKGPKPSELKGTKVMNRNAIPNWEISGFVEYIKSGQKQGDMVLVVPEGNFAVRLGNDALVKQKVKVVKGMNYSITLSAARTSNLMKNGNFEEGPYIFPSSSWGVLVPPHIEDDHSPIPGWIVESLKAVKYIDAGHFSLLKPNHAATHQDDATQMIDTNK</sequence>
<evidence type="ECO:0000256" key="1">
    <source>
        <dbReference type="ARBA" id="ARBA00004196"/>
    </source>
</evidence>
<dbReference type="GO" id="GO:0005576">
    <property type="term" value="C:extracellular region"/>
    <property type="evidence" value="ECO:0007669"/>
    <property type="project" value="UniProtKB-SubCell"/>
</dbReference>
<proteinExistence type="predicted"/>
<evidence type="ECO:0000256" key="5">
    <source>
        <dbReference type="ARBA" id="ARBA00023180"/>
    </source>
</evidence>
<dbReference type="AlphaFoldDB" id="A0AAV5LFE6"/>
<comment type="subcellular location">
    <subcellularLocation>
        <location evidence="1">Cell envelope</location>
    </subcellularLocation>
    <subcellularLocation>
        <location evidence="2">Secreted</location>
    </subcellularLocation>
</comment>
<evidence type="ECO:0000313" key="7">
    <source>
        <dbReference type="EMBL" id="GKV35619.1"/>
    </source>
</evidence>
<evidence type="ECO:0000313" key="8">
    <source>
        <dbReference type="Proteomes" id="UP001054252"/>
    </source>
</evidence>
<organism evidence="7 8">
    <name type="scientific">Rubroshorea leprosula</name>
    <dbReference type="NCBI Taxonomy" id="152421"/>
    <lineage>
        <taxon>Eukaryota</taxon>
        <taxon>Viridiplantae</taxon>
        <taxon>Streptophyta</taxon>
        <taxon>Embryophyta</taxon>
        <taxon>Tracheophyta</taxon>
        <taxon>Spermatophyta</taxon>
        <taxon>Magnoliopsida</taxon>
        <taxon>eudicotyledons</taxon>
        <taxon>Gunneridae</taxon>
        <taxon>Pentapetalae</taxon>
        <taxon>rosids</taxon>
        <taxon>malvids</taxon>
        <taxon>Malvales</taxon>
        <taxon>Dipterocarpaceae</taxon>
        <taxon>Rubroshorea</taxon>
    </lineage>
</organism>
<keyword evidence="3" id="KW-0964">Secreted</keyword>
<dbReference type="PANTHER" id="PTHR31265">
    <property type="entry name" value="OS02G0527500 PROTEIN-RELATED"/>
    <property type="match status" value="1"/>
</dbReference>
<keyword evidence="5" id="KW-0325">Glycoprotein</keyword>
<keyword evidence="8" id="KW-1185">Reference proteome</keyword>